<dbReference type="GO" id="GO:0016226">
    <property type="term" value="P:iron-sulfur cluster assembly"/>
    <property type="evidence" value="ECO:0007669"/>
    <property type="project" value="UniProtKB-UniRule"/>
</dbReference>
<dbReference type="NCBIfam" id="TIGR03421">
    <property type="entry name" value="FeS_CyaY"/>
    <property type="match status" value="1"/>
</dbReference>
<evidence type="ECO:0000313" key="5">
    <source>
        <dbReference type="EMBL" id="SBT09931.1"/>
    </source>
</evidence>
<dbReference type="SUPFAM" id="SSF55387">
    <property type="entry name" value="Frataxin/Nqo15-like"/>
    <property type="match status" value="1"/>
</dbReference>
<keyword evidence="2 4" id="KW-0479">Metal-binding</keyword>
<dbReference type="GO" id="GO:0008199">
    <property type="term" value="F:ferric iron binding"/>
    <property type="evidence" value="ECO:0007669"/>
    <property type="project" value="InterPro"/>
</dbReference>
<organism evidence="5 6">
    <name type="scientific">Candidatus Propionivibrio aalborgensis</name>
    <dbReference type="NCBI Taxonomy" id="1860101"/>
    <lineage>
        <taxon>Bacteria</taxon>
        <taxon>Pseudomonadati</taxon>
        <taxon>Pseudomonadota</taxon>
        <taxon>Betaproteobacteria</taxon>
        <taxon>Rhodocyclales</taxon>
        <taxon>Rhodocyclaceae</taxon>
        <taxon>Propionivibrio</taxon>
    </lineage>
</organism>
<dbReference type="InterPro" id="IPR047584">
    <property type="entry name" value="CyaY"/>
</dbReference>
<keyword evidence="3 4" id="KW-0408">Iron</keyword>
<reference evidence="5 6" key="1">
    <citation type="submission" date="2016-06" db="EMBL/GenBank/DDBJ databases">
        <authorList>
            <person name="Kjaerup R.B."/>
            <person name="Dalgaard T.S."/>
            <person name="Juul-Madsen H.R."/>
        </authorList>
    </citation>
    <scope>NUCLEOTIDE SEQUENCE [LARGE SCALE GENOMIC DNA]</scope>
    <source>
        <strain evidence="5">2</strain>
    </source>
</reference>
<dbReference type="PROSITE" id="PS50810">
    <property type="entry name" value="FRATAXIN_2"/>
    <property type="match status" value="1"/>
</dbReference>
<proteinExistence type="inferred from homology"/>
<comment type="function">
    <text evidence="4">Involved in iron-sulfur (Fe-S) cluster assembly. May act as a regulator of Fe-S biogenesis.</text>
</comment>
<dbReference type="PANTHER" id="PTHR16821:SF2">
    <property type="entry name" value="FRATAXIN, MITOCHONDRIAL"/>
    <property type="match status" value="1"/>
</dbReference>
<dbReference type="EMBL" id="FLQY01000290">
    <property type="protein sequence ID" value="SBT09931.1"/>
    <property type="molecule type" value="Genomic_DNA"/>
</dbReference>
<comment type="similarity">
    <text evidence="1 4">Belongs to the frataxin family.</text>
</comment>
<dbReference type="Proteomes" id="UP000199600">
    <property type="component" value="Unassembled WGS sequence"/>
</dbReference>
<dbReference type="InterPro" id="IPR036524">
    <property type="entry name" value="Frataxin/CyaY_sf"/>
</dbReference>
<keyword evidence="6" id="KW-1185">Reference proteome</keyword>
<name>A0A1A8XZ00_9RHOO</name>
<dbReference type="GO" id="GO:0005737">
    <property type="term" value="C:cytoplasm"/>
    <property type="evidence" value="ECO:0007669"/>
    <property type="project" value="UniProtKB-ARBA"/>
</dbReference>
<dbReference type="AlphaFoldDB" id="A0A1A8XZ00"/>
<dbReference type="PROSITE" id="PS01344">
    <property type="entry name" value="FRATAXIN_1"/>
    <property type="match status" value="1"/>
</dbReference>
<dbReference type="InterPro" id="IPR002908">
    <property type="entry name" value="Frataxin/CyaY"/>
</dbReference>
<dbReference type="SMART" id="SM01219">
    <property type="entry name" value="Frataxin_Cyay"/>
    <property type="match status" value="1"/>
</dbReference>
<dbReference type="Pfam" id="PF01491">
    <property type="entry name" value="Frataxin_Cyay"/>
    <property type="match status" value="1"/>
</dbReference>
<dbReference type="HAMAP" id="MF_00142">
    <property type="entry name" value="CyaY"/>
    <property type="match status" value="1"/>
</dbReference>
<evidence type="ECO:0000256" key="4">
    <source>
        <dbReference type="HAMAP-Rule" id="MF_00142"/>
    </source>
</evidence>
<dbReference type="InterPro" id="IPR020895">
    <property type="entry name" value="Frataxin_CS"/>
</dbReference>
<dbReference type="Gene3D" id="3.30.920.10">
    <property type="entry name" value="Frataxin/CyaY"/>
    <property type="match status" value="1"/>
</dbReference>
<protein>
    <recommendedName>
        <fullName evidence="4">Iron-sulfur cluster assembly protein CyaY</fullName>
    </recommendedName>
</protein>
<accession>A0A1A8XZ00</accession>
<evidence type="ECO:0000256" key="2">
    <source>
        <dbReference type="ARBA" id="ARBA00022723"/>
    </source>
</evidence>
<evidence type="ECO:0000313" key="6">
    <source>
        <dbReference type="Proteomes" id="UP000199600"/>
    </source>
</evidence>
<evidence type="ECO:0000256" key="1">
    <source>
        <dbReference type="ARBA" id="ARBA00008183"/>
    </source>
</evidence>
<sequence>MVAQMNDSEFNTLADLALTRIENGLESSGADLDFAMVSAGVFEIEFADGSKIIVNRHGAAQELWVAARSGGFHYRWDGQNWRDTRDGTDLMATLAKLVSAQAGEPVQLN</sequence>
<gene>
    <name evidence="4 5" type="primary">cyaY</name>
    <name evidence="5" type="ORF">PROAA_360015</name>
</gene>
<dbReference type="PANTHER" id="PTHR16821">
    <property type="entry name" value="FRATAXIN"/>
    <property type="match status" value="1"/>
</dbReference>
<evidence type="ECO:0000256" key="3">
    <source>
        <dbReference type="ARBA" id="ARBA00023004"/>
    </source>
</evidence>